<protein>
    <submittedName>
        <fullName evidence="3">Uncharacterized protein</fullName>
    </submittedName>
</protein>
<evidence type="ECO:0000313" key="4">
    <source>
        <dbReference type="Proteomes" id="UP000288351"/>
    </source>
</evidence>
<accession>A0A059WFE3</accession>
<dbReference type="EMBL" id="BHXC01000007">
    <property type="protein sequence ID" value="GCB94220.1"/>
    <property type="molecule type" value="Genomic_DNA"/>
</dbReference>
<keyword evidence="2" id="KW-1133">Transmembrane helix</keyword>
<dbReference type="eggNOG" id="ENOG5031MKA">
    <property type="taxonomic scope" value="Bacteria"/>
</dbReference>
<feature type="transmembrane region" description="Helical" evidence="2">
    <location>
        <begin position="6"/>
        <end position="25"/>
    </location>
</feature>
<feature type="region of interest" description="Disordered" evidence="1">
    <location>
        <begin position="170"/>
        <end position="194"/>
    </location>
</feature>
<dbReference type="Proteomes" id="UP000288351">
    <property type="component" value="Unassembled WGS sequence"/>
</dbReference>
<evidence type="ECO:0000313" key="3">
    <source>
        <dbReference type="EMBL" id="GCB94220.1"/>
    </source>
</evidence>
<evidence type="ECO:0000256" key="2">
    <source>
        <dbReference type="SAM" id="Phobius"/>
    </source>
</evidence>
<dbReference type="AlphaFoldDB" id="A0A059WFE3"/>
<organism evidence="3 4">
    <name type="scientific">Streptomyces noursei</name>
    <name type="common">Streptomyces albulus</name>
    <dbReference type="NCBI Taxonomy" id="1971"/>
    <lineage>
        <taxon>Bacteria</taxon>
        <taxon>Bacillati</taxon>
        <taxon>Actinomycetota</taxon>
        <taxon>Actinomycetes</taxon>
        <taxon>Kitasatosporales</taxon>
        <taxon>Streptomycetaceae</taxon>
        <taxon>Streptomyces</taxon>
    </lineage>
</organism>
<keyword evidence="2" id="KW-0812">Transmembrane</keyword>
<reference evidence="3 4" key="1">
    <citation type="journal article" date="2019" name="Microbiol. Resour. Announc.">
        <title>Draft Genome Sequence of the Most Traditional epsilon-Poly-l-Lysine Producer, Streptomyces albulus NBRC14147.</title>
        <authorList>
            <person name="Yamanaka K."/>
            <person name="Hamano Y."/>
        </authorList>
    </citation>
    <scope>NUCLEOTIDE SEQUENCE [LARGE SCALE GENOMIC DNA]</scope>
    <source>
        <strain evidence="3 4">NBRC 14147</strain>
    </source>
</reference>
<gene>
    <name evidence="3" type="ORF">SALB_07018</name>
</gene>
<sequence length="194" mass="22207">MDTATTVALSSACLTALVALVGYWVTQHIKRRETKSQMYAQALQVIHDYQELPYLICHRADSEPATRSALAKQISDVFARLHLYQTLLALDSPVVSDAYIKLFSHTRRQGGPHRHQAWNTPPAAADSDMTRSAHYYYDNVAQLEACLLAMRRELRPWGWTQRRDTRKKVINPDRSQLDWRRPQAISDDDQPSSS</sequence>
<keyword evidence="2" id="KW-0472">Membrane</keyword>
<evidence type="ECO:0000256" key="1">
    <source>
        <dbReference type="SAM" id="MobiDB-lite"/>
    </source>
</evidence>
<name>A0A059WFE3_STRNR</name>
<dbReference type="RefSeq" id="WP_124428196.1">
    <property type="nucleotide sequence ID" value="NZ_BHXC01000007.1"/>
</dbReference>
<proteinExistence type="predicted"/>
<comment type="caution">
    <text evidence="3">The sequence shown here is derived from an EMBL/GenBank/DDBJ whole genome shotgun (WGS) entry which is preliminary data.</text>
</comment>